<dbReference type="PANTHER" id="PTHR21183:SF18">
    <property type="entry name" value="LARGE RIBOSOMAL SUBUNIT PROTEIN UL29M"/>
    <property type="match status" value="1"/>
</dbReference>
<keyword evidence="9" id="KW-1185">Reference proteome</keyword>
<evidence type="ECO:0000313" key="8">
    <source>
        <dbReference type="EMBL" id="KAI3404182.2"/>
    </source>
</evidence>
<dbReference type="GO" id="GO:0032543">
    <property type="term" value="P:mitochondrial translation"/>
    <property type="evidence" value="ECO:0007669"/>
    <property type="project" value="TreeGrafter"/>
</dbReference>
<evidence type="ECO:0000313" key="9">
    <source>
        <dbReference type="Proteomes" id="UP001202479"/>
    </source>
</evidence>
<sequence>MSFASVRFFSRSSIRSASTRKLRFTNLSKVKLREPIVPTVENFKVSPDHPLWQFFPQGNATNSAIREPDELDLNSREWTSAELRQKSFEDLHKLWYIILKERNILAREVRVGESIGMADARQFDLLDEKLVKSQKRIKQVLSERHIAFERVEASPDVIAERQEYLDGFAKRYLEAATGAESEEMDKKLDRLQYAIFGIEPELNLETLKDDIDVNFIKGVEYSSNLKAKRYVKTNLGEESLLPLNGPMEELPFFLHDIEEAVEQVKELRLSGNSRTLYKSEVIPFLIKAIGKHLESYE</sequence>
<dbReference type="GeneID" id="73380699"/>
<dbReference type="Gene3D" id="6.10.140.1190">
    <property type="match status" value="1"/>
</dbReference>
<organism evidence="8 9">
    <name type="scientific">Candida oxycetoniae</name>
    <dbReference type="NCBI Taxonomy" id="497107"/>
    <lineage>
        <taxon>Eukaryota</taxon>
        <taxon>Fungi</taxon>
        <taxon>Dikarya</taxon>
        <taxon>Ascomycota</taxon>
        <taxon>Saccharomycotina</taxon>
        <taxon>Pichiomycetes</taxon>
        <taxon>Debaryomycetaceae</taxon>
        <taxon>Candida/Lodderomyces clade</taxon>
        <taxon>Candida</taxon>
    </lineage>
</organism>
<dbReference type="PANTHER" id="PTHR21183">
    <property type="entry name" value="RIBOSOMAL PROTEIN L47, MITOCHONDRIAL-RELATED"/>
    <property type="match status" value="1"/>
</dbReference>
<comment type="similarity">
    <text evidence="2">Belongs to the universal ribosomal protein uL29 family.</text>
</comment>
<gene>
    <name evidence="8" type="ORF">KGF56_003082</name>
</gene>
<dbReference type="AlphaFoldDB" id="A0AAI9WXF4"/>
<evidence type="ECO:0000256" key="6">
    <source>
        <dbReference type="ARBA" id="ARBA00035289"/>
    </source>
</evidence>
<evidence type="ECO:0000256" key="7">
    <source>
        <dbReference type="ARBA" id="ARBA00035399"/>
    </source>
</evidence>
<comment type="subcellular location">
    <subcellularLocation>
        <location evidence="1">Mitochondrion</location>
    </subcellularLocation>
</comment>
<proteinExistence type="inferred from homology"/>
<protein>
    <recommendedName>
        <fullName evidence="6">Large ribosomal subunit protein uL29m</fullName>
    </recommendedName>
    <alternativeName>
        <fullName evidence="7">54S ribosomal protein L4, mitochondrial</fullName>
    </alternativeName>
</protein>
<dbReference type="GO" id="GO:0005762">
    <property type="term" value="C:mitochondrial large ribosomal subunit"/>
    <property type="evidence" value="ECO:0007669"/>
    <property type="project" value="TreeGrafter"/>
</dbReference>
<dbReference type="InterPro" id="IPR038340">
    <property type="entry name" value="MRP-L47_sf"/>
</dbReference>
<evidence type="ECO:0000256" key="1">
    <source>
        <dbReference type="ARBA" id="ARBA00004173"/>
    </source>
</evidence>
<dbReference type="Gene3D" id="6.10.330.20">
    <property type="match status" value="1"/>
</dbReference>
<keyword evidence="4" id="KW-0496">Mitochondrion</keyword>
<evidence type="ECO:0000256" key="3">
    <source>
        <dbReference type="ARBA" id="ARBA00022980"/>
    </source>
</evidence>
<keyword evidence="3" id="KW-0689">Ribosomal protein</keyword>
<dbReference type="RefSeq" id="XP_049179927.1">
    <property type="nucleotide sequence ID" value="XM_049324378.1"/>
</dbReference>
<dbReference type="Pfam" id="PF06984">
    <property type="entry name" value="MRP-L47"/>
    <property type="match status" value="1"/>
</dbReference>
<reference evidence="8" key="1">
    <citation type="journal article" date="2022" name="DNA Res.">
        <title>Genome analysis of five recently described species of the CUG-Ser clade uncovers Candida theae as a new hybrid lineage with pathogenic potential in the Candida parapsilosis species complex.</title>
        <authorList>
            <person name="Mixao V."/>
            <person name="Del Olmo V."/>
            <person name="Hegedusova E."/>
            <person name="Saus E."/>
            <person name="Pryszcz L."/>
            <person name="Cillingova A."/>
            <person name="Nosek J."/>
            <person name="Gabaldon T."/>
        </authorList>
    </citation>
    <scope>NUCLEOTIDE SEQUENCE</scope>
    <source>
        <strain evidence="8">CBS 10844</strain>
    </source>
</reference>
<name>A0AAI9WXF4_9ASCO</name>
<dbReference type="EMBL" id="JAHUZD010000107">
    <property type="protein sequence ID" value="KAI3404182.2"/>
    <property type="molecule type" value="Genomic_DNA"/>
</dbReference>
<evidence type="ECO:0000256" key="4">
    <source>
        <dbReference type="ARBA" id="ARBA00023128"/>
    </source>
</evidence>
<dbReference type="Proteomes" id="UP001202479">
    <property type="component" value="Unassembled WGS sequence"/>
</dbReference>
<evidence type="ECO:0000256" key="5">
    <source>
        <dbReference type="ARBA" id="ARBA00023274"/>
    </source>
</evidence>
<keyword evidence="5" id="KW-0687">Ribonucleoprotein</keyword>
<accession>A0AAI9WXF4</accession>
<comment type="caution">
    <text evidence="8">The sequence shown here is derived from an EMBL/GenBank/DDBJ whole genome shotgun (WGS) entry which is preliminary data.</text>
</comment>
<dbReference type="GO" id="GO:0003735">
    <property type="term" value="F:structural constituent of ribosome"/>
    <property type="evidence" value="ECO:0007669"/>
    <property type="project" value="InterPro"/>
</dbReference>
<dbReference type="InterPro" id="IPR010729">
    <property type="entry name" value="Ribosomal_uL29_mit"/>
</dbReference>
<evidence type="ECO:0000256" key="2">
    <source>
        <dbReference type="ARBA" id="ARBA00009254"/>
    </source>
</evidence>